<gene>
    <name evidence="2" type="ORF">C8P64_2881</name>
</gene>
<keyword evidence="1" id="KW-0732">Signal</keyword>
<accession>A0A2T6AF56</accession>
<evidence type="ECO:0000256" key="1">
    <source>
        <dbReference type="SAM" id="SignalP"/>
    </source>
</evidence>
<organism evidence="2 3">
    <name type="scientific">Christiangramia gaetbulicola</name>
    <dbReference type="NCBI Taxonomy" id="703340"/>
    <lineage>
        <taxon>Bacteria</taxon>
        <taxon>Pseudomonadati</taxon>
        <taxon>Bacteroidota</taxon>
        <taxon>Flavobacteriia</taxon>
        <taxon>Flavobacteriales</taxon>
        <taxon>Flavobacteriaceae</taxon>
        <taxon>Christiangramia</taxon>
    </lineage>
</organism>
<dbReference type="OrthoDB" id="836080at2"/>
<sequence length="366" mass="42245">MKAFLKLCFSFLAVMVISCSGDDGPGQIAADDDPPGNLATTVSFRENYSIDENGSFTTVTIDFDQAAITAGEIRIKLHHQQDLEIQTIPEVLENIITLQVKEDDESISFQLAPVDDNVIKGMKNISLTFDSMSSGFRKADNNGLTITVIDDELKGMPKSLNENIIYHYREDGKIKKIEYKAMDMWDYSENYFYSEDGLIEKINEDYLGSEKLYFWEDQKIVRSEERFQDELILYSIYEYDPRGNISKNTQTGKNGQGEFVLQYLYEYEYFEDGNLHKILVYIPSNTKPANELVASYIYDDYLEVLNPFPLNEIIPTIPVHKNLYSSLESQDGWGYAEYNYTYEFNVEGKPIKQLINENVVMTFEYY</sequence>
<comment type="caution">
    <text evidence="2">The sequence shown here is derived from an EMBL/GenBank/DDBJ whole genome shotgun (WGS) entry which is preliminary data.</text>
</comment>
<feature type="signal peptide" evidence="1">
    <location>
        <begin position="1"/>
        <end position="21"/>
    </location>
</feature>
<evidence type="ECO:0000313" key="3">
    <source>
        <dbReference type="Proteomes" id="UP000244174"/>
    </source>
</evidence>
<dbReference type="EMBL" id="QBKQ01000003">
    <property type="protein sequence ID" value="PTX42452.1"/>
    <property type="molecule type" value="Genomic_DNA"/>
</dbReference>
<evidence type="ECO:0008006" key="4">
    <source>
        <dbReference type="Google" id="ProtNLM"/>
    </source>
</evidence>
<protein>
    <recommendedName>
        <fullName evidence="4">YD repeat-containing protein</fullName>
    </recommendedName>
</protein>
<proteinExistence type="predicted"/>
<dbReference type="RefSeq" id="WP_108172740.1">
    <property type="nucleotide sequence ID" value="NZ_QBKQ01000003.1"/>
</dbReference>
<keyword evidence="3" id="KW-1185">Reference proteome</keyword>
<dbReference type="PROSITE" id="PS51257">
    <property type="entry name" value="PROKAR_LIPOPROTEIN"/>
    <property type="match status" value="1"/>
</dbReference>
<reference evidence="2 3" key="1">
    <citation type="submission" date="2018-04" db="EMBL/GenBank/DDBJ databases">
        <title>Genomic Encyclopedia of Archaeal and Bacterial Type Strains, Phase II (KMG-II): from individual species to whole genera.</title>
        <authorList>
            <person name="Goeker M."/>
        </authorList>
    </citation>
    <scope>NUCLEOTIDE SEQUENCE [LARGE SCALE GENOMIC DNA]</scope>
    <source>
        <strain evidence="2 3">DSM 23082</strain>
    </source>
</reference>
<dbReference type="Proteomes" id="UP000244174">
    <property type="component" value="Unassembled WGS sequence"/>
</dbReference>
<dbReference type="AlphaFoldDB" id="A0A2T6AF56"/>
<name>A0A2T6AF56_9FLAO</name>
<evidence type="ECO:0000313" key="2">
    <source>
        <dbReference type="EMBL" id="PTX42452.1"/>
    </source>
</evidence>
<feature type="chain" id="PRO_5015686003" description="YD repeat-containing protein" evidence="1">
    <location>
        <begin position="22"/>
        <end position="366"/>
    </location>
</feature>